<comment type="caution">
    <text evidence="1">The sequence shown here is derived from an EMBL/GenBank/DDBJ whole genome shotgun (WGS) entry which is preliminary data.</text>
</comment>
<reference evidence="1" key="1">
    <citation type="submission" date="2021-06" db="EMBL/GenBank/DDBJ databases">
        <authorList>
            <person name="Kallberg Y."/>
            <person name="Tangrot J."/>
            <person name="Rosling A."/>
        </authorList>
    </citation>
    <scope>NUCLEOTIDE SEQUENCE</scope>
    <source>
        <strain evidence="1">CL356</strain>
    </source>
</reference>
<feature type="non-terminal residue" evidence="1">
    <location>
        <position position="1"/>
    </location>
</feature>
<keyword evidence="2" id="KW-1185">Reference proteome</keyword>
<gene>
    <name evidence="1" type="ORF">ACOLOM_LOCUS11580</name>
</gene>
<dbReference type="Proteomes" id="UP000789525">
    <property type="component" value="Unassembled WGS sequence"/>
</dbReference>
<evidence type="ECO:0000313" key="2">
    <source>
        <dbReference type="Proteomes" id="UP000789525"/>
    </source>
</evidence>
<feature type="non-terminal residue" evidence="1">
    <location>
        <position position="207"/>
    </location>
</feature>
<sequence>VKVKARPRIPIQVEFCHILLRASPQMHSEQYRLTCDRSGDKVQKPTNTALGIVAQIMIAAGVALLFVVNLQMSRRFYGQLHPHHAVPVQRFITGCIIAVVPVLAAVITTVVQSYTTKNAHVLSVGRTIRLVVSCIFTILPFIPIVIVSLVLILKATSPGGLSAPQILSEDLELAAQSTAEQSARPSSERPVTGDNATAVGNDSASAL</sequence>
<name>A0ACA9PYJ9_9GLOM</name>
<organism evidence="1 2">
    <name type="scientific">Acaulospora colombiana</name>
    <dbReference type="NCBI Taxonomy" id="27376"/>
    <lineage>
        <taxon>Eukaryota</taxon>
        <taxon>Fungi</taxon>
        <taxon>Fungi incertae sedis</taxon>
        <taxon>Mucoromycota</taxon>
        <taxon>Glomeromycotina</taxon>
        <taxon>Glomeromycetes</taxon>
        <taxon>Diversisporales</taxon>
        <taxon>Acaulosporaceae</taxon>
        <taxon>Acaulospora</taxon>
    </lineage>
</organism>
<proteinExistence type="predicted"/>
<protein>
    <submittedName>
        <fullName evidence="1">10291_t:CDS:1</fullName>
    </submittedName>
</protein>
<accession>A0ACA9PYJ9</accession>
<evidence type="ECO:0000313" key="1">
    <source>
        <dbReference type="EMBL" id="CAG8730025.1"/>
    </source>
</evidence>
<dbReference type="EMBL" id="CAJVPT010042421">
    <property type="protein sequence ID" value="CAG8730025.1"/>
    <property type="molecule type" value="Genomic_DNA"/>
</dbReference>